<keyword evidence="2" id="KW-1185">Reference proteome</keyword>
<dbReference type="EMBL" id="REGN01005347">
    <property type="protein sequence ID" value="RNA13671.1"/>
    <property type="molecule type" value="Genomic_DNA"/>
</dbReference>
<accession>A0A3M7QRG1</accession>
<gene>
    <name evidence="1" type="ORF">BpHYR1_016291</name>
</gene>
<protein>
    <submittedName>
        <fullName evidence="1">Uncharacterized protein</fullName>
    </submittedName>
</protein>
<reference evidence="1 2" key="1">
    <citation type="journal article" date="2018" name="Sci. Rep.">
        <title>Genomic signatures of local adaptation to the degree of environmental predictability in rotifers.</title>
        <authorList>
            <person name="Franch-Gras L."/>
            <person name="Hahn C."/>
            <person name="Garcia-Roger E.M."/>
            <person name="Carmona M.J."/>
            <person name="Serra M."/>
            <person name="Gomez A."/>
        </authorList>
    </citation>
    <scope>NUCLEOTIDE SEQUENCE [LARGE SCALE GENOMIC DNA]</scope>
    <source>
        <strain evidence="1">HYR1</strain>
    </source>
</reference>
<sequence>MFTARYTQLDEEIDDCARFSVVEFYEDPLEFIRKLRYVTLASTVPSELFLVMPVKFKQT</sequence>
<proteinExistence type="predicted"/>
<organism evidence="1 2">
    <name type="scientific">Brachionus plicatilis</name>
    <name type="common">Marine rotifer</name>
    <name type="synonym">Brachionus muelleri</name>
    <dbReference type="NCBI Taxonomy" id="10195"/>
    <lineage>
        <taxon>Eukaryota</taxon>
        <taxon>Metazoa</taxon>
        <taxon>Spiralia</taxon>
        <taxon>Gnathifera</taxon>
        <taxon>Rotifera</taxon>
        <taxon>Eurotatoria</taxon>
        <taxon>Monogononta</taxon>
        <taxon>Pseudotrocha</taxon>
        <taxon>Ploima</taxon>
        <taxon>Brachionidae</taxon>
        <taxon>Brachionus</taxon>
    </lineage>
</organism>
<comment type="caution">
    <text evidence="1">The sequence shown here is derived from an EMBL/GenBank/DDBJ whole genome shotgun (WGS) entry which is preliminary data.</text>
</comment>
<dbReference type="Proteomes" id="UP000276133">
    <property type="component" value="Unassembled WGS sequence"/>
</dbReference>
<dbReference type="AlphaFoldDB" id="A0A3M7QRG1"/>
<evidence type="ECO:0000313" key="2">
    <source>
        <dbReference type="Proteomes" id="UP000276133"/>
    </source>
</evidence>
<name>A0A3M7QRG1_BRAPC</name>
<evidence type="ECO:0000313" key="1">
    <source>
        <dbReference type="EMBL" id="RNA13671.1"/>
    </source>
</evidence>